<dbReference type="Proteomes" id="UP000823399">
    <property type="component" value="Unassembled WGS sequence"/>
</dbReference>
<sequence length="201" mass="22511">MNIYTVNETEKTYAPFKDTFEFRKQHKSCLQCKDSLKSCRAASNGVQKSHDALIEGLRIFCRIVPHQYRTLLNNGMGQNWNTFNIGFQFRAKGLTTVLDSTSEKFLFGQVMRQSQQPNQGSNATIYLDFASLGRLKCGPIYLVRRAHPCKRHPVTPAANGSPSRVTPSPSLIQYLGHHPPLFRSIGVTLPYPGVTPSPSLI</sequence>
<proteinExistence type="predicted"/>
<evidence type="ECO:0000313" key="1">
    <source>
        <dbReference type="EMBL" id="KAG2087359.1"/>
    </source>
</evidence>
<comment type="caution">
    <text evidence="1">The sequence shown here is derived from an EMBL/GenBank/DDBJ whole genome shotgun (WGS) entry which is preliminary data.</text>
</comment>
<gene>
    <name evidence="1" type="ORF">F5147DRAFT_790752</name>
</gene>
<organism evidence="1 2">
    <name type="scientific">Suillus discolor</name>
    <dbReference type="NCBI Taxonomy" id="1912936"/>
    <lineage>
        <taxon>Eukaryota</taxon>
        <taxon>Fungi</taxon>
        <taxon>Dikarya</taxon>
        <taxon>Basidiomycota</taxon>
        <taxon>Agaricomycotina</taxon>
        <taxon>Agaricomycetes</taxon>
        <taxon>Agaricomycetidae</taxon>
        <taxon>Boletales</taxon>
        <taxon>Suillineae</taxon>
        <taxon>Suillaceae</taxon>
        <taxon>Suillus</taxon>
    </lineage>
</organism>
<evidence type="ECO:0000313" key="2">
    <source>
        <dbReference type="Proteomes" id="UP000823399"/>
    </source>
</evidence>
<reference evidence="1" key="1">
    <citation type="journal article" date="2020" name="New Phytol.">
        <title>Comparative genomics reveals dynamic genome evolution in host specialist ectomycorrhizal fungi.</title>
        <authorList>
            <person name="Lofgren L.A."/>
            <person name="Nguyen N.H."/>
            <person name="Vilgalys R."/>
            <person name="Ruytinx J."/>
            <person name="Liao H.L."/>
            <person name="Branco S."/>
            <person name="Kuo A."/>
            <person name="LaButti K."/>
            <person name="Lipzen A."/>
            <person name="Andreopoulos W."/>
            <person name="Pangilinan J."/>
            <person name="Riley R."/>
            <person name="Hundley H."/>
            <person name="Na H."/>
            <person name="Barry K."/>
            <person name="Grigoriev I.V."/>
            <person name="Stajich J.E."/>
            <person name="Kennedy P.G."/>
        </authorList>
    </citation>
    <scope>NUCLEOTIDE SEQUENCE</scope>
    <source>
        <strain evidence="1">FC423</strain>
    </source>
</reference>
<dbReference type="EMBL" id="JABBWM010000133">
    <property type="protein sequence ID" value="KAG2087359.1"/>
    <property type="molecule type" value="Genomic_DNA"/>
</dbReference>
<accession>A0A9P7ERS7</accession>
<protein>
    <submittedName>
        <fullName evidence="1">Uncharacterized protein</fullName>
    </submittedName>
</protein>
<dbReference type="RefSeq" id="XP_041285171.1">
    <property type="nucleotide sequence ID" value="XM_041443054.1"/>
</dbReference>
<dbReference type="GeneID" id="64705313"/>
<dbReference type="OrthoDB" id="443634at2759"/>
<keyword evidence="2" id="KW-1185">Reference proteome</keyword>
<dbReference type="AlphaFoldDB" id="A0A9P7ERS7"/>
<name>A0A9P7ERS7_9AGAM</name>